<comment type="caution">
    <text evidence="2">The sequence shown here is derived from an EMBL/GenBank/DDBJ whole genome shotgun (WGS) entry which is preliminary data.</text>
</comment>
<name>A0AAV1VFE5_9STRA</name>
<gene>
    <name evidence="2" type="ORF">PM001_LOCUS30774</name>
</gene>
<dbReference type="EMBL" id="CAKLBY020000335">
    <property type="protein sequence ID" value="CAK7945624.1"/>
    <property type="molecule type" value="Genomic_DNA"/>
</dbReference>
<organism evidence="2 3">
    <name type="scientific">Peronospora matthiolae</name>
    <dbReference type="NCBI Taxonomy" id="2874970"/>
    <lineage>
        <taxon>Eukaryota</taxon>
        <taxon>Sar</taxon>
        <taxon>Stramenopiles</taxon>
        <taxon>Oomycota</taxon>
        <taxon>Peronosporomycetes</taxon>
        <taxon>Peronosporales</taxon>
        <taxon>Peronosporaceae</taxon>
        <taxon>Peronospora</taxon>
    </lineage>
</organism>
<evidence type="ECO:0000259" key="1">
    <source>
        <dbReference type="Pfam" id="PF03732"/>
    </source>
</evidence>
<feature type="domain" description="Retrotransposon gag" evidence="1">
    <location>
        <begin position="59"/>
        <end position="153"/>
    </location>
</feature>
<evidence type="ECO:0000313" key="3">
    <source>
        <dbReference type="Proteomes" id="UP001162060"/>
    </source>
</evidence>
<reference evidence="2" key="1">
    <citation type="submission" date="2024-01" db="EMBL/GenBank/DDBJ databases">
        <authorList>
            <person name="Webb A."/>
        </authorList>
    </citation>
    <scope>NUCLEOTIDE SEQUENCE</scope>
    <source>
        <strain evidence="2">Pm1</strain>
    </source>
</reference>
<proteinExistence type="predicted"/>
<dbReference type="InterPro" id="IPR005162">
    <property type="entry name" value="Retrotrans_gag_dom"/>
</dbReference>
<dbReference type="Pfam" id="PF03732">
    <property type="entry name" value="Retrotrans_gag"/>
    <property type="match status" value="1"/>
</dbReference>
<accession>A0AAV1VFE5</accession>
<sequence>MPTRYVSAVPDEEVRSLPLRVEVKNYSGKEGENLILWIRKIEMAMTSGLITIDHQQVSLAISKLDGRAREWASTCSTSVDIAFRSWESLKSQLVQVFSPPNQAYRVRSRFLAPRQGKNELSDYVQELRTLMAAMQFYSLLETVHVTIFVEGLRTGIARTEVFRVHPSTFEKPWELLLVLSITSSRPGLARMGATLALREILHKWSGLKQTGTDGSHLC</sequence>
<dbReference type="AlphaFoldDB" id="A0AAV1VFE5"/>
<evidence type="ECO:0000313" key="2">
    <source>
        <dbReference type="EMBL" id="CAK7945624.1"/>
    </source>
</evidence>
<dbReference type="Proteomes" id="UP001162060">
    <property type="component" value="Unassembled WGS sequence"/>
</dbReference>
<protein>
    <recommendedName>
        <fullName evidence="1">Retrotransposon gag domain-containing protein</fullName>
    </recommendedName>
</protein>